<evidence type="ECO:0000313" key="5">
    <source>
        <dbReference type="EMBL" id="CAI6332480.1"/>
    </source>
</evidence>
<dbReference type="InterPro" id="IPR008630">
    <property type="entry name" value="Glyco_trans_34"/>
</dbReference>
<organism evidence="5 6">
    <name type="scientific">Periconia digitata</name>
    <dbReference type="NCBI Taxonomy" id="1303443"/>
    <lineage>
        <taxon>Eukaryota</taxon>
        <taxon>Fungi</taxon>
        <taxon>Dikarya</taxon>
        <taxon>Ascomycota</taxon>
        <taxon>Pezizomycotina</taxon>
        <taxon>Dothideomycetes</taxon>
        <taxon>Pleosporomycetidae</taxon>
        <taxon>Pleosporales</taxon>
        <taxon>Massarineae</taxon>
        <taxon>Periconiaceae</taxon>
        <taxon>Periconia</taxon>
    </lineage>
</organism>
<keyword evidence="3" id="KW-0808">Transferase</keyword>
<evidence type="ECO:0000256" key="2">
    <source>
        <dbReference type="ARBA" id="ARBA00022676"/>
    </source>
</evidence>
<dbReference type="OrthoDB" id="3763672at2759"/>
<dbReference type="GO" id="GO:0000139">
    <property type="term" value="C:Golgi membrane"/>
    <property type="evidence" value="ECO:0007669"/>
    <property type="project" value="TreeGrafter"/>
</dbReference>
<gene>
    <name evidence="5" type="ORF">PDIGIT_LOCUS5505</name>
</gene>
<evidence type="ECO:0000256" key="1">
    <source>
        <dbReference type="ARBA" id="ARBA00005664"/>
    </source>
</evidence>
<keyword evidence="4" id="KW-0812">Transmembrane</keyword>
<comment type="similarity">
    <text evidence="1">Belongs to the glycosyltransferase 34 family.</text>
</comment>
<keyword evidence="4" id="KW-1133">Transmembrane helix</keyword>
<dbReference type="Pfam" id="PF05637">
    <property type="entry name" value="Glyco_transf_34"/>
    <property type="match status" value="1"/>
</dbReference>
<proteinExistence type="inferred from homology"/>
<sequence>MPPLTLNRLVVLSITSFVILIVLLGTFVPEARNVVPSIGSAKEKACIGGACWTAGSNSYVSRLSDFRQSISKLYDSIKHSITSKDYVDAYGDEFTLQHGVIWEKPLGSKVLIIDMDTRSPDGKNEVFGADKLNWETATGEGSGGMLSASFMNHFLYAQIHGYEYKFVKSQPLEDLHNTWIKPIVLEQFLADYQFVVFIDADATIHHLEIPLEWLFSRWGIGHNTSAAMPIDTRQRLNGDENASCDSKGRITLNTGFVVMQNLPTTFEMLKAWKECPTDERYKDCSYWKKHWSHEQRAFSEYIRYDFNATGEEIIIPCDDAMGYPTLKKDHPHILSDCRGQFVRHHTVDKSMTKSSADMAMLQNLAQIMQSAFKEHEDGSGIKEKHCGMLKGLWGGDC</sequence>
<dbReference type="PANTHER" id="PTHR31306:SF3">
    <property type="entry name" value="NUCLEOTIDE-DIPHOSPHO-SUGAR TRANSFERASE DOMAIN-CONTAINING PROTEIN"/>
    <property type="match status" value="1"/>
</dbReference>
<evidence type="ECO:0000256" key="3">
    <source>
        <dbReference type="ARBA" id="ARBA00022679"/>
    </source>
</evidence>
<feature type="transmembrane region" description="Helical" evidence="4">
    <location>
        <begin position="9"/>
        <end position="28"/>
    </location>
</feature>
<keyword evidence="4" id="KW-0472">Membrane</keyword>
<accession>A0A9W4XL32</accession>
<dbReference type="GO" id="GO:0006487">
    <property type="term" value="P:protein N-linked glycosylation"/>
    <property type="evidence" value="ECO:0007669"/>
    <property type="project" value="TreeGrafter"/>
</dbReference>
<evidence type="ECO:0000256" key="4">
    <source>
        <dbReference type="SAM" id="Phobius"/>
    </source>
</evidence>
<dbReference type="EMBL" id="CAOQHR010000003">
    <property type="protein sequence ID" value="CAI6332480.1"/>
    <property type="molecule type" value="Genomic_DNA"/>
</dbReference>
<name>A0A9W4XL32_9PLEO</name>
<dbReference type="InterPro" id="IPR029044">
    <property type="entry name" value="Nucleotide-diphossugar_trans"/>
</dbReference>
<dbReference type="AlphaFoldDB" id="A0A9W4XL32"/>
<evidence type="ECO:0008006" key="7">
    <source>
        <dbReference type="Google" id="ProtNLM"/>
    </source>
</evidence>
<dbReference type="GO" id="GO:0016757">
    <property type="term" value="F:glycosyltransferase activity"/>
    <property type="evidence" value="ECO:0007669"/>
    <property type="project" value="UniProtKB-KW"/>
</dbReference>
<dbReference type="Gene3D" id="3.90.550.10">
    <property type="entry name" value="Spore Coat Polysaccharide Biosynthesis Protein SpsA, Chain A"/>
    <property type="match status" value="1"/>
</dbReference>
<dbReference type="PANTHER" id="PTHR31306">
    <property type="entry name" value="ALPHA-1,6-MANNOSYLTRANSFERASE MNN11-RELATED"/>
    <property type="match status" value="1"/>
</dbReference>
<protein>
    <recommendedName>
        <fullName evidence="7">Nucleotide-diphospho-sugar transferase domain-containing protein</fullName>
    </recommendedName>
</protein>
<reference evidence="5" key="1">
    <citation type="submission" date="2023-01" db="EMBL/GenBank/DDBJ databases">
        <authorList>
            <person name="Van Ghelder C."/>
            <person name="Rancurel C."/>
        </authorList>
    </citation>
    <scope>NUCLEOTIDE SEQUENCE</scope>
    <source>
        <strain evidence="5">CNCM I-4278</strain>
    </source>
</reference>
<comment type="caution">
    <text evidence="5">The sequence shown here is derived from an EMBL/GenBank/DDBJ whole genome shotgun (WGS) entry which is preliminary data.</text>
</comment>
<keyword evidence="2" id="KW-0328">Glycosyltransferase</keyword>
<keyword evidence="6" id="KW-1185">Reference proteome</keyword>
<evidence type="ECO:0000313" key="6">
    <source>
        <dbReference type="Proteomes" id="UP001152607"/>
    </source>
</evidence>
<dbReference type="Proteomes" id="UP001152607">
    <property type="component" value="Unassembled WGS sequence"/>
</dbReference>